<dbReference type="AlphaFoldDB" id="D3HS49"/>
<dbReference type="RefSeq" id="WP_003631885.1">
    <property type="nucleotide sequence ID" value="NC_013861.1"/>
</dbReference>
<dbReference type="Proteomes" id="UP000001060">
    <property type="component" value="Chromosome"/>
</dbReference>
<keyword evidence="1" id="KW-0175">Coiled coil</keyword>
<feature type="coiled-coil region" evidence="1">
    <location>
        <begin position="495"/>
        <end position="522"/>
    </location>
</feature>
<dbReference type="OrthoDB" id="5636612at2"/>
<dbReference type="eggNOG" id="ENOG5032BI3">
    <property type="taxonomic scope" value="Bacteria"/>
</dbReference>
<gene>
    <name evidence="2" type="ordered locus">LLO_1369</name>
</gene>
<keyword evidence="3" id="KW-1185">Reference proteome</keyword>
<proteinExistence type="predicted"/>
<dbReference type="STRING" id="661367.LLO_1369"/>
<protein>
    <submittedName>
        <fullName evidence="2">Uncharacterized protein</fullName>
    </submittedName>
</protein>
<evidence type="ECO:0000256" key="1">
    <source>
        <dbReference type="SAM" id="Coils"/>
    </source>
</evidence>
<dbReference type="HOGENOM" id="CLU_362003_0_0_6"/>
<name>D3HS49_LEGLN</name>
<sequence>MFTEEFNDVFLNKYAQQLQTYKGTTKTDGSIPLYIQGITTSLSGFIDKQSKDRDGNTFKKIAEASSNGGELFIELEQKSGKKRTWTIVFSIGALAAFRKEKMESNSPEREHLDQIIDGLNQGWVEGFGGLSLSGISINQEVINKLLGGIEGWIKNLEPNKPDVHKFSETVIAAITLISILETKLIENKSRVEGKIPNAFTILAETKKTLMLKAPQLALSHYSQDNGLLSELLEKQPAIALSFFKENPSLVGSLSPATRVTETFAAFLGNNPEFALELLRNPSLKEQQNFIISSLLKSKPEYIEPLLSSAPDSVKQILHENRNLVRAIQNWLESEEAHSKDLNTVKAFMVPYQVKTTTDALAKLQESKGAAPSLCLALEKIQQKYDESRKPFHEKQKRMAIFSKFMKQIPLNMDRFWINYPNEKKMNQLCDDLGLEPDSIQREQLLTHVRSSLGSYLNKKFNPWGPPTLPDILHSKEIEAANSKVQSDLEQSLTPFTNQKKQIEELEKELKQLDSTLPEISIDEWIGSQQQFQQSINSSDSDMPMQEIQKHAQALIHVLTSYKTEMEKIRTIALSIQTLATLGINITEISQSLEQYVEAIYQQGIKLYENKPENYSKLNIIQKIDYLENKINEQIKTTNEIKRKFGNLHKEAIISNKKSMTDKRTIAHAREVINTSSGFTHWILNIFSSSYRKTFSALRETIESYDKLATEAERNNCVPEYAAKIRNILLITESNSNKFCTMKQEIHKIQQELELPPVSLQEQDTPGTNVTSV</sequence>
<evidence type="ECO:0000313" key="2">
    <source>
        <dbReference type="EMBL" id="CBJ11731.1"/>
    </source>
</evidence>
<dbReference type="KEGG" id="llo:LLO_1369"/>
<dbReference type="EMBL" id="FN650140">
    <property type="protein sequence ID" value="CBJ11731.1"/>
    <property type="molecule type" value="Genomic_DNA"/>
</dbReference>
<organism evidence="2 3">
    <name type="scientific">Legionella longbeachae serogroup 1 (strain NSW150)</name>
    <dbReference type="NCBI Taxonomy" id="661367"/>
    <lineage>
        <taxon>Bacteria</taxon>
        <taxon>Pseudomonadati</taxon>
        <taxon>Pseudomonadota</taxon>
        <taxon>Gammaproteobacteria</taxon>
        <taxon>Legionellales</taxon>
        <taxon>Legionellaceae</taxon>
        <taxon>Legionella</taxon>
    </lineage>
</organism>
<accession>D3HS49</accession>
<reference evidence="2 3" key="1">
    <citation type="journal article" date="2010" name="PLoS Genet.">
        <title>Analysis of the Legionella longbeachae genome and transcriptome uncovers unique strategies to cause Legionnaires' disease.</title>
        <authorList>
            <person name="Cazalet C."/>
            <person name="Gomez-Valero L."/>
            <person name="Rusniok C."/>
            <person name="Lomma M."/>
            <person name="Dervins-Ravault D."/>
            <person name="Newton H."/>
            <person name="Sansom F."/>
            <person name="Jarraud S."/>
            <person name="Zidane N."/>
            <person name="Ma L."/>
            <person name="Bouchier C."/>
            <person name="Etienne J."/>
            <person name="Hartland E."/>
            <person name="Buchrieser C."/>
        </authorList>
    </citation>
    <scope>NUCLEOTIDE SEQUENCE [LARGE SCALE GENOMIC DNA]</scope>
    <source>
        <strain evidence="2 3">NSW150</strain>
    </source>
</reference>
<evidence type="ECO:0000313" key="3">
    <source>
        <dbReference type="Proteomes" id="UP000001060"/>
    </source>
</evidence>
<dbReference type="GeneID" id="40925602"/>